<dbReference type="EC" id="5.2.1.8" evidence="2 4"/>
<evidence type="ECO:0000256" key="2">
    <source>
        <dbReference type="ARBA" id="ARBA00013194"/>
    </source>
</evidence>
<dbReference type="EMBL" id="CP019288">
    <property type="protein sequence ID" value="QHI39181.1"/>
    <property type="molecule type" value="Genomic_DNA"/>
</dbReference>
<dbReference type="Gene3D" id="3.10.50.40">
    <property type="match status" value="1"/>
</dbReference>
<reference evidence="6 7" key="1">
    <citation type="journal article" date="2013" name="Int. J. Syst. Evol. Microbiol.">
        <title>Kordia antarctica sp. nov., isolated from Antarctic seawater.</title>
        <authorList>
            <person name="Baek K."/>
            <person name="Choi A."/>
            <person name="Kang I."/>
            <person name="Lee K."/>
            <person name="Cho J.C."/>
        </authorList>
    </citation>
    <scope>NUCLEOTIDE SEQUENCE [LARGE SCALE GENOMIC DNA]</scope>
    <source>
        <strain evidence="6 7">IMCC3317</strain>
    </source>
</reference>
<dbReference type="GO" id="GO:0003755">
    <property type="term" value="F:peptidyl-prolyl cis-trans isomerase activity"/>
    <property type="evidence" value="ECO:0007669"/>
    <property type="project" value="UniProtKB-KW"/>
</dbReference>
<comment type="catalytic activity">
    <reaction evidence="1 4">
        <text>[protein]-peptidylproline (omega=180) = [protein]-peptidylproline (omega=0)</text>
        <dbReference type="Rhea" id="RHEA:16237"/>
        <dbReference type="Rhea" id="RHEA-COMP:10747"/>
        <dbReference type="Rhea" id="RHEA-COMP:10748"/>
        <dbReference type="ChEBI" id="CHEBI:83833"/>
        <dbReference type="ChEBI" id="CHEBI:83834"/>
        <dbReference type="EC" id="5.2.1.8"/>
    </reaction>
</comment>
<evidence type="ECO:0000313" key="7">
    <source>
        <dbReference type="Proteomes" id="UP000464657"/>
    </source>
</evidence>
<evidence type="ECO:0000256" key="1">
    <source>
        <dbReference type="ARBA" id="ARBA00000971"/>
    </source>
</evidence>
<keyword evidence="7" id="KW-1185">Reference proteome</keyword>
<dbReference type="PROSITE" id="PS51257">
    <property type="entry name" value="PROKAR_LIPOPROTEIN"/>
    <property type="match status" value="1"/>
</dbReference>
<evidence type="ECO:0000259" key="5">
    <source>
        <dbReference type="PROSITE" id="PS50059"/>
    </source>
</evidence>
<organism evidence="6 7">
    <name type="scientific">Kordia antarctica</name>
    <dbReference type="NCBI Taxonomy" id="1218801"/>
    <lineage>
        <taxon>Bacteria</taxon>
        <taxon>Pseudomonadati</taxon>
        <taxon>Bacteroidota</taxon>
        <taxon>Flavobacteriia</taxon>
        <taxon>Flavobacteriales</taxon>
        <taxon>Flavobacteriaceae</taxon>
        <taxon>Kordia</taxon>
    </lineage>
</organism>
<protein>
    <recommendedName>
        <fullName evidence="2 4">peptidylprolyl isomerase</fullName>
        <ecNumber evidence="2 4">5.2.1.8</ecNumber>
    </recommendedName>
</protein>
<dbReference type="InterPro" id="IPR001179">
    <property type="entry name" value="PPIase_FKBP_dom"/>
</dbReference>
<evidence type="ECO:0000256" key="3">
    <source>
        <dbReference type="ARBA" id="ARBA00023110"/>
    </source>
</evidence>
<dbReference type="InterPro" id="IPR046357">
    <property type="entry name" value="PPIase_dom_sf"/>
</dbReference>
<dbReference type="KEGG" id="kan:IMCC3317_45860"/>
<dbReference type="AlphaFoldDB" id="A0A7L4ZRM7"/>
<evidence type="ECO:0000256" key="4">
    <source>
        <dbReference type="PROSITE-ProRule" id="PRU00277"/>
    </source>
</evidence>
<feature type="domain" description="PPIase FKBP-type" evidence="5">
    <location>
        <begin position="124"/>
        <end position="222"/>
    </location>
</feature>
<dbReference type="PROSITE" id="PS50059">
    <property type="entry name" value="FKBP_PPIASE"/>
    <property type="match status" value="1"/>
</dbReference>
<keyword evidence="4" id="KW-0413">Isomerase</keyword>
<keyword evidence="3 4" id="KW-0697">Rotamase</keyword>
<proteinExistence type="predicted"/>
<accession>A0A7L4ZRM7</accession>
<name>A0A7L4ZRM7_9FLAO</name>
<sequence length="328" mass="35823">MKIIKFTFLMIIVSTVIFSCKSDDDTVSFAELKDRGEQQVEDDAAIVTFLSTHFYNYEDFDFTNPDSAANDTFVMTFGVIEGANAGKTPLIDQVEERTTTYFDVAYKYYVLKLRNGGGKSYSNADAVSLTYRGQLLDLETFDLRITQQPIGLVTSVKGFQLGVSEFNAAEDIVEGSGGFLEARNGGIGAIFIPSGLGYFSLIQTGIPSYSPILFSFNVFDVQFQDDDNDGLLSSMEDINGDNDVTNDDTDGDGTPNFVDGDDDGDGTFTVNEVVQNTYTLNPGDMEPILASNEFEKTRDTDDAGVTTIKTVVLTDTDGDGIPDYLDVN</sequence>
<gene>
    <name evidence="6" type="ORF">IMCC3317_45860</name>
</gene>
<dbReference type="Proteomes" id="UP000464657">
    <property type="component" value="Chromosome"/>
</dbReference>
<evidence type="ECO:0000313" key="6">
    <source>
        <dbReference type="EMBL" id="QHI39181.1"/>
    </source>
</evidence>